<organism evidence="2 3">
    <name type="scientific">Candidatus Scatoplasma merdavium</name>
    <dbReference type="NCBI Taxonomy" id="2840932"/>
    <lineage>
        <taxon>Bacteria</taxon>
        <taxon>Bacillati</taxon>
        <taxon>Bacillota</taxon>
        <taxon>Bacilli</taxon>
        <taxon>Bacillales</taxon>
        <taxon>Candidatus Scatoplasma</taxon>
    </lineage>
</organism>
<keyword evidence="1" id="KW-1133">Transmembrane helix</keyword>
<reference evidence="2" key="2">
    <citation type="journal article" date="2021" name="PeerJ">
        <title>Extensive microbial diversity within the chicken gut microbiome revealed by metagenomics and culture.</title>
        <authorList>
            <person name="Gilroy R."/>
            <person name="Ravi A."/>
            <person name="Getino M."/>
            <person name="Pursley I."/>
            <person name="Horton D.L."/>
            <person name="Alikhan N.F."/>
            <person name="Baker D."/>
            <person name="Gharbi K."/>
            <person name="Hall N."/>
            <person name="Watson M."/>
            <person name="Adriaenssens E.M."/>
            <person name="Foster-Nyarko E."/>
            <person name="Jarju S."/>
            <person name="Secka A."/>
            <person name="Antonio M."/>
            <person name="Oren A."/>
            <person name="Chaudhuri R.R."/>
            <person name="La Ragione R."/>
            <person name="Hildebrand F."/>
            <person name="Pallen M.J."/>
        </authorList>
    </citation>
    <scope>NUCLEOTIDE SEQUENCE</scope>
    <source>
        <strain evidence="2">1748</strain>
    </source>
</reference>
<accession>A0A9D9D5T9</accession>
<dbReference type="Proteomes" id="UP000823629">
    <property type="component" value="Unassembled WGS sequence"/>
</dbReference>
<feature type="transmembrane region" description="Helical" evidence="1">
    <location>
        <begin position="12"/>
        <end position="37"/>
    </location>
</feature>
<gene>
    <name evidence="2" type="ORF">IAC78_00625</name>
</gene>
<dbReference type="EMBL" id="JADING010000014">
    <property type="protein sequence ID" value="MBO8413975.1"/>
    <property type="molecule type" value="Genomic_DNA"/>
</dbReference>
<evidence type="ECO:0000256" key="1">
    <source>
        <dbReference type="SAM" id="Phobius"/>
    </source>
</evidence>
<proteinExistence type="predicted"/>
<protein>
    <submittedName>
        <fullName evidence="2">Uncharacterized protein</fullName>
    </submittedName>
</protein>
<reference evidence="2" key="1">
    <citation type="submission" date="2020-10" db="EMBL/GenBank/DDBJ databases">
        <authorList>
            <person name="Gilroy R."/>
        </authorList>
    </citation>
    <scope>NUCLEOTIDE SEQUENCE</scope>
    <source>
        <strain evidence="2">1748</strain>
    </source>
</reference>
<name>A0A9D9D5T9_9BACL</name>
<keyword evidence="1" id="KW-0472">Membrane</keyword>
<comment type="caution">
    <text evidence="2">The sequence shown here is derived from an EMBL/GenBank/DDBJ whole genome shotgun (WGS) entry which is preliminary data.</text>
</comment>
<evidence type="ECO:0000313" key="2">
    <source>
        <dbReference type="EMBL" id="MBO8413975.1"/>
    </source>
</evidence>
<keyword evidence="1" id="KW-0812">Transmembrane</keyword>
<dbReference type="AlphaFoldDB" id="A0A9D9D5T9"/>
<sequence length="158" mass="18153">MKVKLSDIYRGRIEVIFMPIVLGLLILTVLGCGIYFAIVTSPILLIFFILLVALLGIVLLFYVKKHVLPIVKVVTSFGEKKLVKIDESFRSGFYNYHIRHHVPVLVKEVDSDREMELYCPVYFLLSISIEDKELPVYCVDNIAVFLKEDVKMLRGESK</sequence>
<evidence type="ECO:0000313" key="3">
    <source>
        <dbReference type="Proteomes" id="UP000823629"/>
    </source>
</evidence>
<feature type="transmembrane region" description="Helical" evidence="1">
    <location>
        <begin position="43"/>
        <end position="63"/>
    </location>
</feature>
<dbReference type="PROSITE" id="PS51257">
    <property type="entry name" value="PROKAR_LIPOPROTEIN"/>
    <property type="match status" value="1"/>
</dbReference>